<sequence>MTSSPADPEKQIAFATDHGSASPPKRPGHPPRHFGHEAQAKLRHFLHPDGKRIHVAQSPEEAVRLRAKLARLHQEDEFDVYISGTPEHLAAIRQAKQHHEARRATLQTEHKDVYERFADVHAELDNLSRELERVTTHGVSLEAHFSRFGYDAHVKSYDDEESPSHSGASTPRSGVAGGRRGSAEQESDYGSSLKLWKKPVVRQYFHKGILWRASRFEEVQSFELFVDLLYVGILAINGDAVSQDPTGLALLHFVITFSVSWKIWNDMSQIISWFETDDIVQRVSIIFLLGCLFGITTNITQAWEENGTYPTLIGFYLASRLFNAVYLVFIAYILPMVRPVMLCHVFIALVGSAFWIASIHVSYPKQLILIWLALLVDHFGPLSVILLKFIITKLGASTKERFDQMFEFWPAINIEHRTERQNAFVTLVFGYTVVAMLYQSTVNSIDGFFAKAILGLIQAFSFNWMYFDIDGQNLAFHAIRRHKISAIIWSMAHLPFIMAFVLGGGALARLVVATDTATVKLEHLTLAYQDRSEPEIRPGIRWFYCGGFGISLACMGVISLTHVHKEVETLRLRKRYRIAWRFCIASILVCLPLAENLNSLQLVGTVTALIVFALATELWASSCCKEKWTQRSCPTKYTGTCGRKKMQAILQDGREVDVATLASDNGSQDGLIVGPHPALSPEQRGKPPSPRLLGGSMSVRGERIVYRERDVERERDSDRGSHYEAPRRTYTTVKRYQVPETSRSLFNGEDKVEEDKQIVIRRERRESPPPREEVTYRVTERVQREQPREREREQPREREREQPREEVDYRFTERIREREREPQSSQRRDISYRVIERDSEQDRSSAGRSEFRTTERERASVRAPSPPEREPERVREYRFERERDFSPPRRREQRDDPYDVERYSKSTEYFSQPQPIIIREAAPQPIIIREERREPIIIREERREPIVVREERREPERREPERRETQYEFIEREEVRDETRSLVRQEDPPPAPSVHPAASIHPTASIHPAPSVNRAQSTHSEKAEEENYFYERRVVERDRGPRRRDDSYDDRRSEVRPRDSASQYSSDDSYEYVRRERIRDDSRDGGREGSPKHRRHLAEGAIAGIGAAEIFRSHKKNQGENVGGRAKSAVAGAAVGALGAEAVSRVRAYSRRRKSRTPSPDDSYDDRRDRRRDKRKEHTRDRSKSLSRAQQLGALAAVTAVGALAGYALKKKGNNETVIIKDEAPRRSRSRRRRASADSSYTENTMLSEGGGRALDPEHRNRRMAQAGLATAAAAGIWDRVRSKSRGGRSQSRVKQAVPIVASGLGGAALAGLYEKNKATKEAKKAAIIEGELGRGRGTSRRRSRSRSRSAPAPYPADDRYVDDRGLIAYGHEPIYTDQQRGYYSDEEPGRYRRRHHGGSSSGSSPDTRRRPSHSRSRSRGPGMAGVGAAAGAAAIAAHEIGKRRERSRQREEVQNRRNDEEPHQYGNEPYPLDSPTPQPGGYLPPHQQGGYGNEPAYPSSSYFPPPPTDEYARGEPEPAPYPQYNPADFAQGGPQQPYHQSYGGYGESDATLGAPHPNDTFAGDPRYGATPDAAPYDERNRGRNPENVSAPVPAVAEQEHADGVITPRQARSRSQSRVRFNLYANQAISPEASRKGINDERHTDSESKGDDRHHRRRRRGGDERGRGGDGHRDPPGSTRDPRYERENDSDNTVELPERFDEQGNRKPDGDPLADGITKFLGGTGFADLLGRLGGGGGGDEEDNGRSGRRRHRR</sequence>
<feature type="domain" description="DUF3824" evidence="3">
    <location>
        <begin position="1416"/>
        <end position="1568"/>
    </location>
</feature>
<feature type="region of interest" description="Disordered" evidence="1">
    <location>
        <begin position="950"/>
        <end position="1101"/>
    </location>
</feature>
<feature type="compositionally biased region" description="Basic and acidic residues" evidence="1">
    <location>
        <begin position="1071"/>
        <end position="1091"/>
    </location>
</feature>
<protein>
    <recommendedName>
        <fullName evidence="3">DUF3824 domain-containing protein</fullName>
    </recommendedName>
</protein>
<feature type="compositionally biased region" description="Basic and acidic residues" evidence="1">
    <location>
        <begin position="1633"/>
        <end position="1653"/>
    </location>
</feature>
<dbReference type="Pfam" id="PF12868">
    <property type="entry name" value="DUF3824"/>
    <property type="match status" value="1"/>
</dbReference>
<feature type="region of interest" description="Disordered" evidence="1">
    <location>
        <begin position="1146"/>
        <end position="1190"/>
    </location>
</feature>
<dbReference type="Proteomes" id="UP001175353">
    <property type="component" value="Unassembled WGS sequence"/>
</dbReference>
<keyword evidence="5" id="KW-1185">Reference proteome</keyword>
<feature type="transmembrane region" description="Helical" evidence="2">
    <location>
        <begin position="448"/>
        <end position="467"/>
    </location>
</feature>
<evidence type="ECO:0000259" key="3">
    <source>
        <dbReference type="Pfam" id="PF12868"/>
    </source>
</evidence>
<feature type="transmembrane region" description="Helical" evidence="2">
    <location>
        <begin position="423"/>
        <end position="442"/>
    </location>
</feature>
<name>A0AAN6K112_9PEZI</name>
<feature type="transmembrane region" description="Helical" evidence="2">
    <location>
        <begin position="315"/>
        <end position="334"/>
    </location>
</feature>
<dbReference type="PANTHER" id="PTHR35487">
    <property type="entry name" value="DUF3824 DOMAIN-CONTAINING PROTEIN"/>
    <property type="match status" value="1"/>
</dbReference>
<evidence type="ECO:0000313" key="4">
    <source>
        <dbReference type="EMBL" id="KAK0960143.1"/>
    </source>
</evidence>
<keyword evidence="2" id="KW-0812">Transmembrane</keyword>
<feature type="transmembrane region" description="Helical" evidence="2">
    <location>
        <begin position="578"/>
        <end position="594"/>
    </location>
</feature>
<feature type="compositionally biased region" description="Basic and acidic residues" evidence="1">
    <location>
        <begin position="1696"/>
        <end position="1710"/>
    </location>
</feature>
<feature type="compositionally biased region" description="Basic and acidic residues" evidence="1">
    <location>
        <begin position="950"/>
        <end position="987"/>
    </location>
</feature>
<feature type="compositionally biased region" description="Basic and acidic residues" evidence="1">
    <location>
        <begin position="1661"/>
        <end position="1689"/>
    </location>
</feature>
<feature type="compositionally biased region" description="Basic residues" evidence="1">
    <location>
        <begin position="1338"/>
        <end position="1348"/>
    </location>
</feature>
<feature type="region of interest" description="Disordered" evidence="1">
    <location>
        <begin position="760"/>
        <end position="907"/>
    </location>
</feature>
<feature type="region of interest" description="Disordered" evidence="1">
    <location>
        <begin position="156"/>
        <end position="186"/>
    </location>
</feature>
<proteinExistence type="predicted"/>
<dbReference type="InterPro" id="IPR024436">
    <property type="entry name" value="DUF3824"/>
</dbReference>
<feature type="transmembrane region" description="Helical" evidence="2">
    <location>
        <begin position="341"/>
        <end position="362"/>
    </location>
</feature>
<evidence type="ECO:0000313" key="5">
    <source>
        <dbReference type="Proteomes" id="UP001175353"/>
    </source>
</evidence>
<dbReference type="EMBL" id="JAUJLE010000337">
    <property type="protein sequence ID" value="KAK0960143.1"/>
    <property type="molecule type" value="Genomic_DNA"/>
</dbReference>
<feature type="transmembrane region" description="Helical" evidence="2">
    <location>
        <begin position="540"/>
        <end position="558"/>
    </location>
</feature>
<feature type="region of interest" description="Disordered" evidence="1">
    <location>
        <begin position="1"/>
        <end position="36"/>
    </location>
</feature>
<feature type="region of interest" description="Disordered" evidence="1">
    <location>
        <begin position="1319"/>
        <end position="1754"/>
    </location>
</feature>
<feature type="compositionally biased region" description="Basic and acidic residues" evidence="1">
    <location>
        <begin position="1357"/>
        <end position="1366"/>
    </location>
</feature>
<feature type="transmembrane region" description="Helical" evidence="2">
    <location>
        <begin position="487"/>
        <end position="512"/>
    </location>
</feature>
<feature type="compositionally biased region" description="Basic and acidic residues" evidence="1">
    <location>
        <begin position="1029"/>
        <end position="1059"/>
    </location>
</feature>
<feature type="compositionally biased region" description="Basic and acidic residues" evidence="1">
    <location>
        <begin position="1319"/>
        <end position="1335"/>
    </location>
</feature>
<reference evidence="4" key="1">
    <citation type="submission" date="2023-06" db="EMBL/GenBank/DDBJ databases">
        <title>Black Yeasts Isolated from many extreme environments.</title>
        <authorList>
            <person name="Coleine C."/>
            <person name="Stajich J.E."/>
            <person name="Selbmann L."/>
        </authorList>
    </citation>
    <scope>NUCLEOTIDE SEQUENCE</scope>
    <source>
        <strain evidence="4">CCFEE 5200</strain>
    </source>
</reference>
<evidence type="ECO:0000256" key="1">
    <source>
        <dbReference type="SAM" id="MobiDB-lite"/>
    </source>
</evidence>
<keyword evidence="2" id="KW-0472">Membrane</keyword>
<feature type="compositionally biased region" description="Basic and acidic residues" evidence="1">
    <location>
        <begin position="867"/>
        <end position="905"/>
    </location>
</feature>
<feature type="transmembrane region" description="Helical" evidence="2">
    <location>
        <begin position="368"/>
        <end position="391"/>
    </location>
</feature>
<accession>A0AAN6K112</accession>
<keyword evidence="2" id="KW-1133">Transmembrane helix</keyword>
<gene>
    <name evidence="4" type="ORF">LTR91_020483</name>
</gene>
<evidence type="ECO:0000256" key="2">
    <source>
        <dbReference type="SAM" id="Phobius"/>
    </source>
</evidence>
<feature type="compositionally biased region" description="Basic and acidic residues" evidence="1">
    <location>
        <begin position="1449"/>
        <end position="1464"/>
    </location>
</feature>
<dbReference type="Pfam" id="PF06772">
    <property type="entry name" value="LtrA"/>
    <property type="match status" value="1"/>
</dbReference>
<organism evidence="4 5">
    <name type="scientific">Friedmanniomyces endolithicus</name>
    <dbReference type="NCBI Taxonomy" id="329885"/>
    <lineage>
        <taxon>Eukaryota</taxon>
        <taxon>Fungi</taxon>
        <taxon>Dikarya</taxon>
        <taxon>Ascomycota</taxon>
        <taxon>Pezizomycotina</taxon>
        <taxon>Dothideomycetes</taxon>
        <taxon>Dothideomycetidae</taxon>
        <taxon>Mycosphaerellales</taxon>
        <taxon>Teratosphaeriaceae</taxon>
        <taxon>Friedmanniomyces</taxon>
    </lineage>
</organism>
<feature type="compositionally biased region" description="Basic and acidic residues" evidence="1">
    <location>
        <begin position="700"/>
        <end position="727"/>
    </location>
</feature>
<feature type="compositionally biased region" description="Low complexity" evidence="1">
    <location>
        <begin position="1427"/>
        <end position="1438"/>
    </location>
</feature>
<feature type="transmembrane region" description="Helical" evidence="2">
    <location>
        <begin position="285"/>
        <end position="303"/>
    </location>
</feature>
<comment type="caution">
    <text evidence="4">The sequence shown here is derived from an EMBL/GenBank/DDBJ whole genome shotgun (WGS) entry which is preliminary data.</text>
</comment>
<dbReference type="InterPro" id="IPR010640">
    <property type="entry name" value="Low_temperature_requirement_A"/>
</dbReference>
<dbReference type="PANTHER" id="PTHR35487:SF1">
    <property type="entry name" value="DUF3824 DOMAIN-CONTAINING PROTEIN"/>
    <property type="match status" value="1"/>
</dbReference>
<feature type="region of interest" description="Disordered" evidence="1">
    <location>
        <begin position="667"/>
        <end position="734"/>
    </location>
</feature>
<feature type="compositionally biased region" description="Basic and acidic residues" evidence="1">
    <location>
        <begin position="760"/>
        <end position="860"/>
    </location>
</feature>
<feature type="region of interest" description="Disordered" evidence="1">
    <location>
        <begin position="1219"/>
        <end position="1267"/>
    </location>
</feature>